<keyword evidence="1" id="KW-0863">Zinc-finger</keyword>
<proteinExistence type="predicted"/>
<dbReference type="Proteomes" id="UP000614601">
    <property type="component" value="Unassembled WGS sequence"/>
</dbReference>
<evidence type="ECO:0000313" key="4">
    <source>
        <dbReference type="EMBL" id="CAD5212415.1"/>
    </source>
</evidence>
<sequence length="187" mass="20589">MSCNKDVNKKQVVEETARTLIQTDGSVQPYPMNDAVNEPGNAQGSSGLTLQPPAFPSAVFTNGGFNPLFGAGPSHLSMVGAGTIHPQMLGVGPYHSQAVPMFGPVPYHIPMFGAIHPLAYRNMYHGSHFSSIVTRRRPAETVFICPIFICGKRYSDPSSLRKHMIVKHGRQAYDLYQKVKSLRKQFM</sequence>
<dbReference type="InterPro" id="IPR013087">
    <property type="entry name" value="Znf_C2H2_type"/>
</dbReference>
<name>A0A811KBY2_9BILA</name>
<dbReference type="PROSITE" id="PS00028">
    <property type="entry name" value="ZINC_FINGER_C2H2_1"/>
    <property type="match status" value="1"/>
</dbReference>
<reference evidence="4" key="1">
    <citation type="submission" date="2020-09" db="EMBL/GenBank/DDBJ databases">
        <authorList>
            <person name="Kikuchi T."/>
        </authorList>
    </citation>
    <scope>NUCLEOTIDE SEQUENCE</scope>
    <source>
        <strain evidence="4">SH1</strain>
    </source>
</reference>
<comment type="caution">
    <text evidence="4">The sequence shown here is derived from an EMBL/GenBank/DDBJ whole genome shotgun (WGS) entry which is preliminary data.</text>
</comment>
<dbReference type="GO" id="GO:0008270">
    <property type="term" value="F:zinc ion binding"/>
    <property type="evidence" value="ECO:0007669"/>
    <property type="project" value="UniProtKB-KW"/>
</dbReference>
<keyword evidence="1" id="KW-0479">Metal-binding</keyword>
<dbReference type="AlphaFoldDB" id="A0A811KBY2"/>
<evidence type="ECO:0000256" key="1">
    <source>
        <dbReference type="PROSITE-ProRule" id="PRU00042"/>
    </source>
</evidence>
<dbReference type="PROSITE" id="PS50157">
    <property type="entry name" value="ZINC_FINGER_C2H2_2"/>
    <property type="match status" value="1"/>
</dbReference>
<keyword evidence="1" id="KW-0862">Zinc</keyword>
<dbReference type="EMBL" id="CAJFCW020000002">
    <property type="protein sequence ID" value="CAG9095924.1"/>
    <property type="molecule type" value="Genomic_DNA"/>
</dbReference>
<gene>
    <name evidence="4" type="ORF">BOKJ2_LOCUS4216</name>
</gene>
<dbReference type="Gene3D" id="3.30.160.60">
    <property type="entry name" value="Classic Zinc Finger"/>
    <property type="match status" value="1"/>
</dbReference>
<accession>A0A811KBY2</accession>
<dbReference type="Proteomes" id="UP000783686">
    <property type="component" value="Unassembled WGS sequence"/>
</dbReference>
<dbReference type="InterPro" id="IPR036236">
    <property type="entry name" value="Znf_C2H2_sf"/>
</dbReference>
<keyword evidence="5" id="KW-1185">Reference proteome</keyword>
<feature type="domain" description="C2H2-type" evidence="3">
    <location>
        <begin position="143"/>
        <end position="173"/>
    </location>
</feature>
<protein>
    <recommendedName>
        <fullName evidence="3">C2H2-type domain-containing protein</fullName>
    </recommendedName>
</protein>
<dbReference type="Pfam" id="PF00096">
    <property type="entry name" value="zf-C2H2"/>
    <property type="match status" value="1"/>
</dbReference>
<feature type="region of interest" description="Disordered" evidence="2">
    <location>
        <begin position="25"/>
        <end position="48"/>
    </location>
</feature>
<dbReference type="SUPFAM" id="SSF57667">
    <property type="entry name" value="beta-beta-alpha zinc fingers"/>
    <property type="match status" value="1"/>
</dbReference>
<dbReference type="EMBL" id="CAJFDH010000002">
    <property type="protein sequence ID" value="CAD5212415.1"/>
    <property type="molecule type" value="Genomic_DNA"/>
</dbReference>
<evidence type="ECO:0000256" key="2">
    <source>
        <dbReference type="SAM" id="MobiDB-lite"/>
    </source>
</evidence>
<organism evidence="4 5">
    <name type="scientific">Bursaphelenchus okinawaensis</name>
    <dbReference type="NCBI Taxonomy" id="465554"/>
    <lineage>
        <taxon>Eukaryota</taxon>
        <taxon>Metazoa</taxon>
        <taxon>Ecdysozoa</taxon>
        <taxon>Nematoda</taxon>
        <taxon>Chromadorea</taxon>
        <taxon>Rhabditida</taxon>
        <taxon>Tylenchina</taxon>
        <taxon>Tylenchomorpha</taxon>
        <taxon>Aphelenchoidea</taxon>
        <taxon>Aphelenchoididae</taxon>
        <taxon>Bursaphelenchus</taxon>
    </lineage>
</organism>
<evidence type="ECO:0000313" key="5">
    <source>
        <dbReference type="Proteomes" id="UP000614601"/>
    </source>
</evidence>
<evidence type="ECO:0000259" key="3">
    <source>
        <dbReference type="PROSITE" id="PS50157"/>
    </source>
</evidence>